<keyword evidence="1 2" id="KW-0443">Lipid metabolism</keyword>
<accession>A0A498SIT1</accession>
<dbReference type="PANTHER" id="PTHR12406:SF38">
    <property type="entry name" value="PNPLA DOMAIN-CONTAINING PROTEIN"/>
    <property type="match status" value="1"/>
</dbReference>
<dbReference type="GO" id="GO:0004806">
    <property type="term" value="F:triacylglycerol lipase activity"/>
    <property type="evidence" value="ECO:0007669"/>
    <property type="project" value="TreeGrafter"/>
</dbReference>
<proteinExistence type="predicted"/>
<reference evidence="4 5" key="1">
    <citation type="submission" date="2018-08" db="EMBL/GenBank/DDBJ databases">
        <authorList>
            <person name="Laetsch R D."/>
            <person name="Stevens L."/>
            <person name="Kumar S."/>
            <person name="Blaxter L. M."/>
        </authorList>
    </citation>
    <scope>NUCLEOTIDE SEQUENCE [LARGE SCALE GENOMIC DNA]</scope>
</reference>
<dbReference type="GO" id="GO:0019433">
    <property type="term" value="P:triglyceride catabolic process"/>
    <property type="evidence" value="ECO:0007669"/>
    <property type="project" value="TreeGrafter"/>
</dbReference>
<dbReference type="GO" id="GO:0005811">
    <property type="term" value="C:lipid droplet"/>
    <property type="evidence" value="ECO:0007669"/>
    <property type="project" value="TreeGrafter"/>
</dbReference>
<feature type="active site" description="Proton acceptor" evidence="2">
    <location>
        <position position="259"/>
    </location>
</feature>
<dbReference type="InterPro" id="IPR002641">
    <property type="entry name" value="PNPLA_dom"/>
</dbReference>
<feature type="short sequence motif" description="DGA/G" evidence="2">
    <location>
        <begin position="259"/>
        <end position="261"/>
    </location>
</feature>
<organism evidence="4 5">
    <name type="scientific">Acanthocheilonema viteae</name>
    <name type="common">Filarial nematode worm</name>
    <name type="synonym">Dipetalonema viteae</name>
    <dbReference type="NCBI Taxonomy" id="6277"/>
    <lineage>
        <taxon>Eukaryota</taxon>
        <taxon>Metazoa</taxon>
        <taxon>Ecdysozoa</taxon>
        <taxon>Nematoda</taxon>
        <taxon>Chromadorea</taxon>
        <taxon>Rhabditida</taxon>
        <taxon>Spirurina</taxon>
        <taxon>Spiruromorpha</taxon>
        <taxon>Filarioidea</taxon>
        <taxon>Onchocercidae</taxon>
        <taxon>Acanthocheilonema</taxon>
    </lineage>
</organism>
<feature type="short sequence motif" description="GXSXG" evidence="2">
    <location>
        <begin position="138"/>
        <end position="142"/>
    </location>
</feature>
<dbReference type="SUPFAM" id="SSF52151">
    <property type="entry name" value="FabD/lysophospholipase-like"/>
    <property type="match status" value="1"/>
</dbReference>
<name>A0A498SIT1_ACAVI</name>
<feature type="domain" description="PNPLA" evidence="3">
    <location>
        <begin position="103"/>
        <end position="272"/>
    </location>
</feature>
<protein>
    <recommendedName>
        <fullName evidence="3">PNPLA domain-containing protein</fullName>
    </recommendedName>
</protein>
<gene>
    <name evidence="4" type="ORF">NAV_LOCUS8325</name>
</gene>
<evidence type="ECO:0000259" key="3">
    <source>
        <dbReference type="PROSITE" id="PS51635"/>
    </source>
</evidence>
<dbReference type="Proteomes" id="UP000276991">
    <property type="component" value="Unassembled WGS sequence"/>
</dbReference>
<evidence type="ECO:0000256" key="2">
    <source>
        <dbReference type="PROSITE-ProRule" id="PRU01161"/>
    </source>
</evidence>
<evidence type="ECO:0000313" key="4">
    <source>
        <dbReference type="EMBL" id="VBB33534.1"/>
    </source>
</evidence>
<dbReference type="InterPro" id="IPR016035">
    <property type="entry name" value="Acyl_Trfase/lysoPLipase"/>
</dbReference>
<dbReference type="STRING" id="6277.A0A498SIT1"/>
<dbReference type="OrthoDB" id="197155at2759"/>
<keyword evidence="2" id="KW-0442">Lipid degradation</keyword>
<keyword evidence="2" id="KW-0378">Hydrolase</keyword>
<keyword evidence="5" id="KW-1185">Reference proteome</keyword>
<feature type="short sequence motif" description="GXGXXG" evidence="2">
    <location>
        <begin position="107"/>
        <end position="112"/>
    </location>
</feature>
<dbReference type="InterPro" id="IPR033562">
    <property type="entry name" value="PLPL"/>
</dbReference>
<evidence type="ECO:0000256" key="1">
    <source>
        <dbReference type="ARBA" id="ARBA00023098"/>
    </source>
</evidence>
<dbReference type="GO" id="GO:0055088">
    <property type="term" value="P:lipid homeostasis"/>
    <property type="evidence" value="ECO:0007669"/>
    <property type="project" value="TreeGrafter"/>
</dbReference>
<dbReference type="Gene3D" id="3.40.1090.10">
    <property type="entry name" value="Cytosolic phospholipase A2 catalytic domain"/>
    <property type="match status" value="1"/>
</dbReference>
<dbReference type="Pfam" id="PF01734">
    <property type="entry name" value="Patatin"/>
    <property type="match status" value="1"/>
</dbReference>
<feature type="active site" description="Nucleophile" evidence="2">
    <location>
        <position position="140"/>
    </location>
</feature>
<dbReference type="PANTHER" id="PTHR12406">
    <property type="entry name" value="CALCIUM-INDEPENDENT PHOSPHOLIPASE A2 IPLA2 -RELATED"/>
    <property type="match status" value="1"/>
</dbReference>
<evidence type="ECO:0000313" key="5">
    <source>
        <dbReference type="Proteomes" id="UP000276991"/>
    </source>
</evidence>
<dbReference type="EMBL" id="UPTC01002481">
    <property type="protein sequence ID" value="VBB33534.1"/>
    <property type="molecule type" value="Genomic_DNA"/>
</dbReference>
<dbReference type="GO" id="GO:0005737">
    <property type="term" value="C:cytoplasm"/>
    <property type="evidence" value="ECO:0007669"/>
    <property type="project" value="TreeGrafter"/>
</dbReference>
<dbReference type="PROSITE" id="PS51635">
    <property type="entry name" value="PNPLA"/>
    <property type="match status" value="1"/>
</dbReference>
<sequence length="360" mass="40512">MEMEEEITDEKKSDRLVNVVEKKLEIVSNRREKDYDINSTSDSISCKQYGTADCNISTILYPPRKPNAFEQLEKCLRSACCWKKRIVGPMKFCRLASEGDIALSFSGCGFLGVYHFGVLQGLNRDGKSLMKRVKRCAGASAGSLAAALWTFQPNDTEKGFNDVIKMATEIHSLRFGALSPNFALHKSLQKIIDLYIPEDISNAQDRLYISLTDQKRNINRLISRFTSRNYLIDSLLASCYIPLYSGSSPPVIDGDQYIDGGFTNNLPIFEELPTITISPFSGSAIIAPNDYDSMGPFREWRLRVGTQELKVNVQNMIRGAQALFPPNLEILKNYYEMGQRDAMKFLLDAGFLERQMGDAV</sequence>
<dbReference type="AlphaFoldDB" id="A0A498SIT1"/>
<dbReference type="GO" id="GO:0016020">
    <property type="term" value="C:membrane"/>
    <property type="evidence" value="ECO:0007669"/>
    <property type="project" value="TreeGrafter"/>
</dbReference>